<dbReference type="AlphaFoldDB" id="W4F9Y5"/>
<dbReference type="Pfam" id="PF24964">
    <property type="entry name" value="DUF7769"/>
    <property type="match status" value="1"/>
</dbReference>
<organism evidence="2">
    <name type="scientific">Aphanomyces astaci</name>
    <name type="common">Crayfish plague agent</name>
    <dbReference type="NCBI Taxonomy" id="112090"/>
    <lineage>
        <taxon>Eukaryota</taxon>
        <taxon>Sar</taxon>
        <taxon>Stramenopiles</taxon>
        <taxon>Oomycota</taxon>
        <taxon>Saprolegniomycetes</taxon>
        <taxon>Saprolegniales</taxon>
        <taxon>Verrucalvaceae</taxon>
        <taxon>Aphanomyces</taxon>
    </lineage>
</organism>
<protein>
    <recommendedName>
        <fullName evidence="1">DUF7769 domain-containing protein</fullName>
    </recommendedName>
</protein>
<gene>
    <name evidence="2" type="ORF">H257_19336</name>
</gene>
<proteinExistence type="predicted"/>
<dbReference type="OrthoDB" id="123483at2759"/>
<name>W4F9Y5_APHAT</name>
<sequence>MPSPRSLTAFVPRTGNKKLSDEQRHCIYETLLERSEGGDLPHGCITRTARLFNCSSQTISNVWARGRSSLREGSATAAVSAKYKGNTNRKVQHTDEEIESLIRAVPLYERQTLRTLAAKSGLSKSTIIRHMQRAKTLKLKSSYSKPLLTEANTKTRMEHALSFLRPSSKGTIFDN</sequence>
<reference evidence="2" key="1">
    <citation type="submission" date="2013-12" db="EMBL/GenBank/DDBJ databases">
        <title>The Genome Sequence of Aphanomyces astaci APO3.</title>
        <authorList>
            <consortium name="The Broad Institute Genomics Platform"/>
            <person name="Russ C."/>
            <person name="Tyler B."/>
            <person name="van West P."/>
            <person name="Dieguez-Uribeondo J."/>
            <person name="Young S.K."/>
            <person name="Zeng Q."/>
            <person name="Gargeya S."/>
            <person name="Fitzgerald M."/>
            <person name="Abouelleil A."/>
            <person name="Alvarado L."/>
            <person name="Chapman S.B."/>
            <person name="Gainer-Dewar J."/>
            <person name="Goldberg J."/>
            <person name="Griggs A."/>
            <person name="Gujja S."/>
            <person name="Hansen M."/>
            <person name="Howarth C."/>
            <person name="Imamovic A."/>
            <person name="Ireland A."/>
            <person name="Larimer J."/>
            <person name="McCowan C."/>
            <person name="Murphy C."/>
            <person name="Pearson M."/>
            <person name="Poon T.W."/>
            <person name="Priest M."/>
            <person name="Roberts A."/>
            <person name="Saif S."/>
            <person name="Shea T."/>
            <person name="Sykes S."/>
            <person name="Wortman J."/>
            <person name="Nusbaum C."/>
            <person name="Birren B."/>
        </authorList>
    </citation>
    <scope>NUCLEOTIDE SEQUENCE [LARGE SCALE GENOMIC DNA]</scope>
    <source>
        <strain evidence="2">APO3</strain>
    </source>
</reference>
<dbReference type="VEuPathDB" id="FungiDB:H257_19336"/>
<dbReference type="GeneID" id="20821332"/>
<dbReference type="EMBL" id="KI913614">
    <property type="protein sequence ID" value="ETV63729.1"/>
    <property type="molecule type" value="Genomic_DNA"/>
</dbReference>
<feature type="domain" description="DUF7769" evidence="1">
    <location>
        <begin position="19"/>
        <end position="72"/>
    </location>
</feature>
<dbReference type="PANTHER" id="PTHR33889:SF7">
    <property type="entry name" value="OS04G0681850 PROTEIN"/>
    <property type="match status" value="1"/>
</dbReference>
<dbReference type="InterPro" id="IPR056671">
    <property type="entry name" value="DUF7769"/>
</dbReference>
<dbReference type="PANTHER" id="PTHR33889">
    <property type="entry name" value="OS04G0681850 PROTEIN"/>
    <property type="match status" value="1"/>
</dbReference>
<evidence type="ECO:0000259" key="1">
    <source>
        <dbReference type="Pfam" id="PF24964"/>
    </source>
</evidence>
<evidence type="ECO:0000313" key="2">
    <source>
        <dbReference type="EMBL" id="ETV63729.1"/>
    </source>
</evidence>
<feature type="non-terminal residue" evidence="2">
    <location>
        <position position="175"/>
    </location>
</feature>
<accession>W4F9Y5</accession>
<dbReference type="RefSeq" id="XP_009846785.1">
    <property type="nucleotide sequence ID" value="XM_009848483.1"/>
</dbReference>